<organism evidence="2">
    <name type="scientific">Tanacetum cinerariifolium</name>
    <name type="common">Dalmatian daisy</name>
    <name type="synonym">Chrysanthemum cinerariifolium</name>
    <dbReference type="NCBI Taxonomy" id="118510"/>
    <lineage>
        <taxon>Eukaryota</taxon>
        <taxon>Viridiplantae</taxon>
        <taxon>Streptophyta</taxon>
        <taxon>Embryophyta</taxon>
        <taxon>Tracheophyta</taxon>
        <taxon>Spermatophyta</taxon>
        <taxon>Magnoliopsida</taxon>
        <taxon>eudicotyledons</taxon>
        <taxon>Gunneridae</taxon>
        <taxon>Pentapetalae</taxon>
        <taxon>asterids</taxon>
        <taxon>campanulids</taxon>
        <taxon>Asterales</taxon>
        <taxon>Asteraceae</taxon>
        <taxon>Asteroideae</taxon>
        <taxon>Anthemideae</taxon>
        <taxon>Anthemidinae</taxon>
        <taxon>Tanacetum</taxon>
    </lineage>
</organism>
<dbReference type="EMBL" id="BKCJ010004013">
    <property type="protein sequence ID" value="GEU58496.1"/>
    <property type="molecule type" value="Genomic_DNA"/>
</dbReference>
<accession>A0A6L2L9W3</accession>
<proteinExistence type="predicted"/>
<evidence type="ECO:0000313" key="2">
    <source>
        <dbReference type="EMBL" id="GEU58496.1"/>
    </source>
</evidence>
<gene>
    <name evidence="2" type="ORF">Tci_030474</name>
</gene>
<dbReference type="AlphaFoldDB" id="A0A6L2L9W3"/>
<feature type="region of interest" description="Disordered" evidence="1">
    <location>
        <begin position="1"/>
        <end position="38"/>
    </location>
</feature>
<evidence type="ECO:0000256" key="1">
    <source>
        <dbReference type="SAM" id="MobiDB-lite"/>
    </source>
</evidence>
<reference evidence="2" key="1">
    <citation type="journal article" date="2019" name="Sci. Rep.">
        <title>Draft genome of Tanacetum cinerariifolium, the natural source of mosquito coil.</title>
        <authorList>
            <person name="Yamashiro T."/>
            <person name="Shiraishi A."/>
            <person name="Satake H."/>
            <person name="Nakayama K."/>
        </authorList>
    </citation>
    <scope>NUCLEOTIDE SEQUENCE</scope>
</reference>
<sequence length="82" mass="8550">MAGGGTFRGSRGKGSRRTKSRSLQTRTSPMPTSSPAILLQPQCPLSSETTPQLVSKTPHEPATIVEVGESSAHAANIGSIYV</sequence>
<feature type="compositionally biased region" description="Basic residues" evidence="1">
    <location>
        <begin position="10"/>
        <end position="20"/>
    </location>
</feature>
<comment type="caution">
    <text evidence="2">The sequence shown here is derived from an EMBL/GenBank/DDBJ whole genome shotgun (WGS) entry which is preliminary data.</text>
</comment>
<protein>
    <submittedName>
        <fullName evidence="2">Uncharacterized protein</fullName>
    </submittedName>
</protein>
<feature type="compositionally biased region" description="Polar residues" evidence="1">
    <location>
        <begin position="23"/>
        <end position="35"/>
    </location>
</feature>
<name>A0A6L2L9W3_TANCI</name>